<name>A0ABY1ZJ93_9GAMM</name>
<feature type="signal peptide" evidence="1">
    <location>
        <begin position="1"/>
        <end position="21"/>
    </location>
</feature>
<sequence>MLTRTLLATAVAGAVTLPAWAGVESMTSDEMVDTYIEDSAIIVVPRARQKSEEEKQRVIRSLTISPGEPAILESDEQAEAYILRKTRDEDEESALANAEQEFIRRTLLFPLDQVEKTQPAPYIIPSVPTLVYGRQVQIPDEPFTQSFLNDQLSLGFDGQNVNFSIGNVPGVDQIQVPQSINEAGIVLTPRAGGGFDLSIPVPDAQ</sequence>
<comment type="caution">
    <text evidence="2">The sequence shown here is derived from an EMBL/GenBank/DDBJ whole genome shotgun (WGS) entry which is preliminary data.</text>
</comment>
<evidence type="ECO:0000313" key="2">
    <source>
        <dbReference type="EMBL" id="TBW54731.1"/>
    </source>
</evidence>
<evidence type="ECO:0008006" key="4">
    <source>
        <dbReference type="Google" id="ProtNLM"/>
    </source>
</evidence>
<evidence type="ECO:0000313" key="3">
    <source>
        <dbReference type="Proteomes" id="UP000313645"/>
    </source>
</evidence>
<dbReference type="RefSeq" id="WP_131482270.1">
    <property type="nucleotide sequence ID" value="NZ_SJDL01000019.1"/>
</dbReference>
<protein>
    <recommendedName>
        <fullName evidence="4">DUF2066 domain-containing protein</fullName>
    </recommendedName>
</protein>
<accession>A0ABY1ZJ93</accession>
<keyword evidence="3" id="KW-1185">Reference proteome</keyword>
<dbReference type="Proteomes" id="UP000313645">
    <property type="component" value="Unassembled WGS sequence"/>
</dbReference>
<evidence type="ECO:0000256" key="1">
    <source>
        <dbReference type="SAM" id="SignalP"/>
    </source>
</evidence>
<dbReference type="EMBL" id="SJDL01000019">
    <property type="protein sequence ID" value="TBW54731.1"/>
    <property type="molecule type" value="Genomic_DNA"/>
</dbReference>
<reference evidence="2 3" key="1">
    <citation type="submission" date="2019-02" db="EMBL/GenBank/DDBJ databases">
        <title>Marinobacter halodurans sp. nov., a marine bacterium isolated from sea tidal flat.</title>
        <authorList>
            <person name="Yoo Y."/>
            <person name="Lee D.W."/>
            <person name="Kim B.S."/>
            <person name="Kim J.-J."/>
        </authorList>
    </citation>
    <scope>NUCLEOTIDE SEQUENCE [LARGE SCALE GENOMIC DNA]</scope>
    <source>
        <strain evidence="2 3">YJ-S3-2</strain>
    </source>
</reference>
<keyword evidence="1" id="KW-0732">Signal</keyword>
<proteinExistence type="predicted"/>
<organism evidence="2 3">
    <name type="scientific">Marinobacter halodurans</name>
    <dbReference type="NCBI Taxonomy" id="2528979"/>
    <lineage>
        <taxon>Bacteria</taxon>
        <taxon>Pseudomonadati</taxon>
        <taxon>Pseudomonadota</taxon>
        <taxon>Gammaproteobacteria</taxon>
        <taxon>Pseudomonadales</taxon>
        <taxon>Marinobacteraceae</taxon>
        <taxon>Marinobacter</taxon>
    </lineage>
</organism>
<gene>
    <name evidence="2" type="ORF">EZI54_12735</name>
</gene>
<feature type="chain" id="PRO_5046171029" description="DUF2066 domain-containing protein" evidence="1">
    <location>
        <begin position="22"/>
        <end position="205"/>
    </location>
</feature>